<sequence>MEFDIEATPGKVWLLRKASKACLENGYAARAMNILEKAIALRPDDEEFSEMKDEAERELQGRGR</sequence>
<name>A0A6I6A9L6_9PLAN</name>
<keyword evidence="2" id="KW-1185">Reference proteome</keyword>
<dbReference type="EMBL" id="CP043930">
    <property type="protein sequence ID" value="QGQ22055.1"/>
    <property type="molecule type" value="Genomic_DNA"/>
</dbReference>
<dbReference type="AlphaFoldDB" id="A0A6I6A9L6"/>
<dbReference type="RefSeq" id="WP_155363146.1">
    <property type="nucleotide sequence ID" value="NZ_CP043930.1"/>
</dbReference>
<dbReference type="KEGG" id="gim:F1728_04815"/>
<organism evidence="1 2">
    <name type="scientific">Gimesia benthica</name>
    <dbReference type="NCBI Taxonomy" id="2608982"/>
    <lineage>
        <taxon>Bacteria</taxon>
        <taxon>Pseudomonadati</taxon>
        <taxon>Planctomycetota</taxon>
        <taxon>Planctomycetia</taxon>
        <taxon>Planctomycetales</taxon>
        <taxon>Planctomycetaceae</taxon>
        <taxon>Gimesia</taxon>
    </lineage>
</organism>
<accession>A0A6I6A9L6</accession>
<reference evidence="1 2" key="1">
    <citation type="submission" date="2019-09" db="EMBL/GenBank/DDBJ databases">
        <title>Gimesia benthica sp. nov., a novel bacterium isolated from deep-sea water of the Northwest Indian Ocean.</title>
        <authorList>
            <person name="Dai X."/>
        </authorList>
    </citation>
    <scope>NUCLEOTIDE SEQUENCE [LARGE SCALE GENOMIC DNA]</scope>
    <source>
        <strain evidence="1 2">E7</strain>
    </source>
</reference>
<proteinExistence type="predicted"/>
<gene>
    <name evidence="1" type="ORF">F1728_04815</name>
</gene>
<evidence type="ECO:0000313" key="2">
    <source>
        <dbReference type="Proteomes" id="UP000427281"/>
    </source>
</evidence>
<evidence type="ECO:0000313" key="1">
    <source>
        <dbReference type="EMBL" id="QGQ22055.1"/>
    </source>
</evidence>
<protein>
    <recommendedName>
        <fullName evidence="3">Tetratricopeptide repeat protein</fullName>
    </recommendedName>
</protein>
<evidence type="ECO:0008006" key="3">
    <source>
        <dbReference type="Google" id="ProtNLM"/>
    </source>
</evidence>
<dbReference type="Proteomes" id="UP000427281">
    <property type="component" value="Chromosome"/>
</dbReference>